<dbReference type="InterPro" id="IPR021748">
    <property type="entry name" value="DUF3314"/>
</dbReference>
<evidence type="ECO:0000313" key="3">
    <source>
        <dbReference type="Proteomes" id="UP001557470"/>
    </source>
</evidence>
<dbReference type="EMBL" id="JAGEUA010000002">
    <property type="protein sequence ID" value="KAL1005965.1"/>
    <property type="molecule type" value="Genomic_DNA"/>
</dbReference>
<dbReference type="PANTHER" id="PTHR36292:SF1">
    <property type="entry name" value="UPF0575 PROTEIN C19ORF67"/>
    <property type="match status" value="1"/>
</dbReference>
<name>A0ABD0XQB8_UMBPY</name>
<evidence type="ECO:0000256" key="1">
    <source>
        <dbReference type="SAM" id="MobiDB-lite"/>
    </source>
</evidence>
<proteinExistence type="predicted"/>
<comment type="caution">
    <text evidence="2">The sequence shown here is derived from an EMBL/GenBank/DDBJ whole genome shotgun (WGS) entry which is preliminary data.</text>
</comment>
<dbReference type="PANTHER" id="PTHR36292">
    <property type="entry name" value="UPF0575 PROTEIN C19ORF67"/>
    <property type="match status" value="1"/>
</dbReference>
<accession>A0ABD0XQB8</accession>
<dbReference type="Proteomes" id="UP001557470">
    <property type="component" value="Unassembled WGS sequence"/>
</dbReference>
<dbReference type="Pfam" id="PF11771">
    <property type="entry name" value="DUF3314"/>
    <property type="match status" value="1"/>
</dbReference>
<keyword evidence="3" id="KW-1185">Reference proteome</keyword>
<evidence type="ECO:0000313" key="2">
    <source>
        <dbReference type="EMBL" id="KAL1005965.1"/>
    </source>
</evidence>
<organism evidence="2 3">
    <name type="scientific">Umbra pygmaea</name>
    <name type="common">Eastern mudminnow</name>
    <dbReference type="NCBI Taxonomy" id="75934"/>
    <lineage>
        <taxon>Eukaryota</taxon>
        <taxon>Metazoa</taxon>
        <taxon>Chordata</taxon>
        <taxon>Craniata</taxon>
        <taxon>Vertebrata</taxon>
        <taxon>Euteleostomi</taxon>
        <taxon>Actinopterygii</taxon>
        <taxon>Neopterygii</taxon>
        <taxon>Teleostei</taxon>
        <taxon>Protacanthopterygii</taxon>
        <taxon>Esociformes</taxon>
        <taxon>Umbridae</taxon>
        <taxon>Umbra</taxon>
    </lineage>
</organism>
<feature type="region of interest" description="Disordered" evidence="1">
    <location>
        <begin position="1"/>
        <end position="28"/>
    </location>
</feature>
<protein>
    <submittedName>
        <fullName evidence="2">Uncharacterized protein</fullName>
    </submittedName>
</protein>
<gene>
    <name evidence="2" type="ORF">UPYG_G00066240</name>
</gene>
<dbReference type="AlphaFoldDB" id="A0ABD0XQB8"/>
<reference evidence="2 3" key="1">
    <citation type="submission" date="2024-06" db="EMBL/GenBank/DDBJ databases">
        <authorList>
            <person name="Pan Q."/>
            <person name="Wen M."/>
            <person name="Jouanno E."/>
            <person name="Zahm M."/>
            <person name="Klopp C."/>
            <person name="Cabau C."/>
            <person name="Louis A."/>
            <person name="Berthelot C."/>
            <person name="Parey E."/>
            <person name="Roest Crollius H."/>
            <person name="Montfort J."/>
            <person name="Robinson-Rechavi M."/>
            <person name="Bouchez O."/>
            <person name="Lampietro C."/>
            <person name="Lopez Roques C."/>
            <person name="Donnadieu C."/>
            <person name="Postlethwait J."/>
            <person name="Bobe J."/>
            <person name="Verreycken H."/>
            <person name="Guiguen Y."/>
        </authorList>
    </citation>
    <scope>NUCLEOTIDE SEQUENCE [LARGE SCALE GENOMIC DNA]</scope>
    <source>
        <strain evidence="2">Up_M1</strain>
        <tissue evidence="2">Testis</tissue>
    </source>
</reference>
<sequence>MEQVESTKIPEPSPYTALSTDDVSQPEGEHTALAATCVDHTDMTEDWNFVTSTVCLDISMMDHKLRPIEQQLQYLLNKADEYQAQLVYSRHDSVQKQDSARVLPNFLWSCHSYFTYLEGTARSIHPQQTLIPPYIHSRLLFFSQQLCARLEKLLLMYASYDLISLEETEPCSISHFYTGQCQIDGVKLSMFRYCRPAPYLAGVNTGLYKCMRWNVERPREMPQHERNGDMQGEAEDDMTVAGRETINNIEYFFLCYEDVNEEPITDNGEVATGNVVRMWSIGQWVQTHPDPEADDILNWVLCDAPQADYYKLLCLGEEEPSTCSATDFLLRALCLQQSPVESPSLETCNCSCSIFDNII</sequence>